<organism evidence="1 2">
    <name type="scientific">Alosa alosa</name>
    <name type="common">allis shad</name>
    <dbReference type="NCBI Taxonomy" id="278164"/>
    <lineage>
        <taxon>Eukaryota</taxon>
        <taxon>Metazoa</taxon>
        <taxon>Chordata</taxon>
        <taxon>Craniata</taxon>
        <taxon>Vertebrata</taxon>
        <taxon>Euteleostomi</taxon>
        <taxon>Actinopterygii</taxon>
        <taxon>Neopterygii</taxon>
        <taxon>Teleostei</taxon>
        <taxon>Clupei</taxon>
        <taxon>Clupeiformes</taxon>
        <taxon>Clupeoidei</taxon>
        <taxon>Clupeidae</taxon>
        <taxon>Alosa</taxon>
    </lineage>
</organism>
<comment type="caution">
    <text evidence="1">The sequence shown here is derived from an EMBL/GenBank/DDBJ whole genome shotgun (WGS) entry which is preliminary data.</text>
</comment>
<evidence type="ECO:0000313" key="1">
    <source>
        <dbReference type="EMBL" id="KAG5286272.1"/>
    </source>
</evidence>
<protein>
    <submittedName>
        <fullName evidence="1">Uncharacterized protein</fullName>
    </submittedName>
</protein>
<dbReference type="AlphaFoldDB" id="A0AAV6HK44"/>
<sequence length="75" mass="8736">MTNGNVNLPHLKYDWSPLDRAFVFQRHVAETMNAGQLYQIYKPYVWCKSSDQFMEKQWSCIQICGQHARAADPTA</sequence>
<gene>
    <name evidence="1" type="ORF">AALO_G00012940</name>
</gene>
<name>A0AAV6HK44_9TELE</name>
<keyword evidence="2" id="KW-1185">Reference proteome</keyword>
<accession>A0AAV6HK44</accession>
<dbReference type="Proteomes" id="UP000823561">
    <property type="component" value="Chromosome 1"/>
</dbReference>
<proteinExistence type="predicted"/>
<evidence type="ECO:0000313" key="2">
    <source>
        <dbReference type="Proteomes" id="UP000823561"/>
    </source>
</evidence>
<dbReference type="EMBL" id="JADWDJ010000001">
    <property type="protein sequence ID" value="KAG5286272.1"/>
    <property type="molecule type" value="Genomic_DNA"/>
</dbReference>
<reference evidence="1 2" key="1">
    <citation type="submission" date="2020-10" db="EMBL/GenBank/DDBJ databases">
        <title>Chromosome-scale genome assembly of the Allis shad, Alosa alosa.</title>
        <authorList>
            <person name="Margot Z."/>
            <person name="Christophe K."/>
            <person name="Cabau C."/>
            <person name="Louis A."/>
            <person name="Berthelot C."/>
            <person name="Parey E."/>
            <person name="Roest Crollius H."/>
            <person name="Montfort J."/>
            <person name="Robinson-Rechavi M."/>
            <person name="Bucao C."/>
            <person name="Bouchez O."/>
            <person name="Gislard M."/>
            <person name="Lluch J."/>
            <person name="Milhes M."/>
            <person name="Lampietro C."/>
            <person name="Lopez Roques C."/>
            <person name="Donnadieu C."/>
            <person name="Braasch I."/>
            <person name="Desvignes T."/>
            <person name="Postlethwait J."/>
            <person name="Bobe J."/>
            <person name="Guiguen Y."/>
        </authorList>
    </citation>
    <scope>NUCLEOTIDE SEQUENCE [LARGE SCALE GENOMIC DNA]</scope>
    <source>
        <strain evidence="1">M-15738</strain>
        <tissue evidence="1">Blood</tissue>
    </source>
</reference>